<proteinExistence type="inferred from homology"/>
<dbReference type="PANTHER" id="PTHR12838:SF0">
    <property type="entry name" value="U3 SMALL NUCLEOLAR RNA-ASSOCIATED PROTEIN 11-RELATED"/>
    <property type="match status" value="1"/>
</dbReference>
<sequence>MSSLRKAGKAGQQEHRERSQLESRKHLGELEKKKDYKLRADDYQKKKKKLHVLRKKALDKNPDEFYFHMINSGVKGGIHHEKTSEPTEETLLQTKLMEGQDLRYVRFKRDVERKKIDKLKSELHLLDLPGVTRNVHTVFVDSKKEAKNFNPVKYLDTHPSLIDRTFNRPKLDTLKEHSVVGAQSKADVTLANRERKAKYSELMKRMDRERELTIVTNKLQVKKNVAESKGEKPKRVLKGSSSRAPVYKWQYERRR</sequence>
<comment type="function">
    <text evidence="5">Involved in nucleolar processing of pre-18S ribosomal RNA.</text>
</comment>
<dbReference type="GO" id="GO:0032040">
    <property type="term" value="C:small-subunit processome"/>
    <property type="evidence" value="ECO:0007669"/>
    <property type="project" value="UniProtKB-UniRule"/>
</dbReference>
<dbReference type="AlphaFoldDB" id="A0A914UIN5"/>
<dbReference type="WBParaSite" id="PSAMB.scaffold10439size4084.g33315.t1">
    <property type="protein sequence ID" value="PSAMB.scaffold10439size4084.g33315.t1"/>
    <property type="gene ID" value="PSAMB.scaffold10439size4084.g33315"/>
</dbReference>
<dbReference type="Pfam" id="PF03998">
    <property type="entry name" value="Utp11"/>
    <property type="match status" value="1"/>
</dbReference>
<feature type="region of interest" description="Disordered" evidence="6">
    <location>
        <begin position="1"/>
        <end position="33"/>
    </location>
</feature>
<organism evidence="7 8">
    <name type="scientific">Plectus sambesii</name>
    <dbReference type="NCBI Taxonomy" id="2011161"/>
    <lineage>
        <taxon>Eukaryota</taxon>
        <taxon>Metazoa</taxon>
        <taxon>Ecdysozoa</taxon>
        <taxon>Nematoda</taxon>
        <taxon>Chromadorea</taxon>
        <taxon>Plectida</taxon>
        <taxon>Plectina</taxon>
        <taxon>Plectoidea</taxon>
        <taxon>Plectidae</taxon>
        <taxon>Plectus</taxon>
    </lineage>
</organism>
<evidence type="ECO:0000256" key="2">
    <source>
        <dbReference type="ARBA" id="ARBA00008105"/>
    </source>
</evidence>
<evidence type="ECO:0000256" key="5">
    <source>
        <dbReference type="PIRNR" id="PIRNR015952"/>
    </source>
</evidence>
<keyword evidence="4 5" id="KW-0539">Nucleus</keyword>
<evidence type="ECO:0000256" key="1">
    <source>
        <dbReference type="ARBA" id="ARBA00004604"/>
    </source>
</evidence>
<dbReference type="GO" id="GO:0006364">
    <property type="term" value="P:rRNA processing"/>
    <property type="evidence" value="ECO:0007669"/>
    <property type="project" value="UniProtKB-UniRule"/>
</dbReference>
<evidence type="ECO:0000256" key="6">
    <source>
        <dbReference type="SAM" id="MobiDB-lite"/>
    </source>
</evidence>
<name>A0A914UIN5_9BILA</name>
<feature type="compositionally biased region" description="Basic and acidic residues" evidence="6">
    <location>
        <begin position="12"/>
        <end position="33"/>
    </location>
</feature>
<accession>A0A914UIN5</accession>
<protein>
    <recommendedName>
        <fullName evidence="5">U3 small nucleolar RNA-associated protein 11</fullName>
        <shortName evidence="5">U3 snoRNA-associated protein 11</shortName>
    </recommendedName>
</protein>
<dbReference type="PANTHER" id="PTHR12838">
    <property type="entry name" value="U3 SMALL NUCLEOLAR RNA-ASSOCIATED PROTEIN 11"/>
    <property type="match status" value="1"/>
</dbReference>
<evidence type="ECO:0000256" key="4">
    <source>
        <dbReference type="ARBA" id="ARBA00023242"/>
    </source>
</evidence>
<dbReference type="PIRSF" id="PIRSF015952">
    <property type="entry name" value="U3snoRNP11"/>
    <property type="match status" value="1"/>
</dbReference>
<keyword evidence="3 5" id="KW-0698">rRNA processing</keyword>
<keyword evidence="7" id="KW-1185">Reference proteome</keyword>
<evidence type="ECO:0000256" key="3">
    <source>
        <dbReference type="ARBA" id="ARBA00022552"/>
    </source>
</evidence>
<comment type="subunit">
    <text evidence="5">Component of the ribosomal small subunit (SSU) processome.</text>
</comment>
<dbReference type="Proteomes" id="UP000887566">
    <property type="component" value="Unplaced"/>
</dbReference>
<comment type="similarity">
    <text evidence="2 5">Belongs to the UTP11 family.</text>
</comment>
<evidence type="ECO:0000313" key="8">
    <source>
        <dbReference type="WBParaSite" id="PSAMB.scaffold10439size4084.g33315.t1"/>
    </source>
</evidence>
<evidence type="ECO:0000313" key="7">
    <source>
        <dbReference type="Proteomes" id="UP000887566"/>
    </source>
</evidence>
<reference evidence="8" key="1">
    <citation type="submission" date="2022-11" db="UniProtKB">
        <authorList>
            <consortium name="WormBaseParasite"/>
        </authorList>
    </citation>
    <scope>IDENTIFICATION</scope>
</reference>
<comment type="subcellular location">
    <subcellularLocation>
        <location evidence="1 5">Nucleus</location>
        <location evidence="1 5">Nucleolus</location>
    </subcellularLocation>
</comment>
<dbReference type="InterPro" id="IPR007144">
    <property type="entry name" value="SSU_processome_Utp11"/>
</dbReference>